<dbReference type="Pfam" id="PF00884">
    <property type="entry name" value="Sulfatase"/>
    <property type="match status" value="1"/>
</dbReference>
<dbReference type="Gene3D" id="2.60.120.200">
    <property type="match status" value="1"/>
</dbReference>
<name>W7XXT7_9BACT</name>
<evidence type="ECO:0000313" key="6">
    <source>
        <dbReference type="Proteomes" id="UP000019402"/>
    </source>
</evidence>
<dbReference type="Proteomes" id="UP000019402">
    <property type="component" value="Unassembled WGS sequence"/>
</dbReference>
<dbReference type="GO" id="GO:0005975">
    <property type="term" value="P:carbohydrate metabolic process"/>
    <property type="evidence" value="ECO:0007669"/>
    <property type="project" value="InterPro"/>
</dbReference>
<dbReference type="PANTHER" id="PTHR42693">
    <property type="entry name" value="ARYLSULFATASE FAMILY MEMBER"/>
    <property type="match status" value="1"/>
</dbReference>
<dbReference type="PANTHER" id="PTHR42693:SF53">
    <property type="entry name" value="ENDO-4-O-SULFATASE"/>
    <property type="match status" value="1"/>
</dbReference>
<organism evidence="5 6">
    <name type="scientific">Saccharicrinis fermentans DSM 9555 = JCM 21142</name>
    <dbReference type="NCBI Taxonomy" id="869213"/>
    <lineage>
        <taxon>Bacteria</taxon>
        <taxon>Pseudomonadati</taxon>
        <taxon>Bacteroidota</taxon>
        <taxon>Bacteroidia</taxon>
        <taxon>Marinilabiliales</taxon>
        <taxon>Marinilabiliaceae</taxon>
        <taxon>Saccharicrinis</taxon>
    </lineage>
</organism>
<dbReference type="InterPro" id="IPR017850">
    <property type="entry name" value="Alkaline_phosphatase_core_sf"/>
</dbReference>
<keyword evidence="6" id="KW-1185">Reference proteome</keyword>
<dbReference type="InterPro" id="IPR000757">
    <property type="entry name" value="Beta-glucanase-like"/>
</dbReference>
<dbReference type="OrthoDB" id="9809583at2"/>
<reference evidence="5 6" key="1">
    <citation type="journal article" date="2014" name="Genome Announc.">
        <title>Draft Genome Sequence of Cytophaga fermentans JCM 21142T, a Facultative Anaerobe Isolated from Marine Mud.</title>
        <authorList>
            <person name="Starns D."/>
            <person name="Oshima K."/>
            <person name="Suda W."/>
            <person name="Iino T."/>
            <person name="Yuki M."/>
            <person name="Inoue J."/>
            <person name="Kitamura K."/>
            <person name="Iida T."/>
            <person name="Darby A."/>
            <person name="Hattori M."/>
            <person name="Ohkuma M."/>
        </authorList>
    </citation>
    <scope>NUCLEOTIDE SEQUENCE [LARGE SCALE GENOMIC DNA]</scope>
    <source>
        <strain evidence="5 6">JCM 21142</strain>
    </source>
</reference>
<dbReference type="InterPro" id="IPR000917">
    <property type="entry name" value="Sulfatase_N"/>
</dbReference>
<dbReference type="InterPro" id="IPR013320">
    <property type="entry name" value="ConA-like_dom_sf"/>
</dbReference>
<dbReference type="CDD" id="cd08023">
    <property type="entry name" value="GH16_laminarinase_like"/>
    <property type="match status" value="1"/>
</dbReference>
<comment type="similarity">
    <text evidence="1">Belongs to the glycosyl hydrolase 16 family.</text>
</comment>
<proteinExistence type="inferred from homology"/>
<dbReference type="GO" id="GO:0004553">
    <property type="term" value="F:hydrolase activity, hydrolyzing O-glycosyl compounds"/>
    <property type="evidence" value="ECO:0007669"/>
    <property type="project" value="InterPro"/>
</dbReference>
<keyword evidence="3" id="KW-0378">Hydrolase</keyword>
<dbReference type="GO" id="GO:0004065">
    <property type="term" value="F:arylsulfatase activity"/>
    <property type="evidence" value="ECO:0007669"/>
    <property type="project" value="TreeGrafter"/>
</dbReference>
<comment type="caution">
    <text evidence="5">The sequence shown here is derived from an EMBL/GenBank/DDBJ whole genome shotgun (WGS) entry which is preliminary data.</text>
</comment>
<evidence type="ECO:0000313" key="5">
    <source>
        <dbReference type="EMBL" id="GAF03315.1"/>
    </source>
</evidence>
<dbReference type="SUPFAM" id="SSF53649">
    <property type="entry name" value="Alkaline phosphatase-like"/>
    <property type="match status" value="1"/>
</dbReference>
<dbReference type="eggNOG" id="COG2273">
    <property type="taxonomic scope" value="Bacteria"/>
</dbReference>
<accession>W7XXT7</accession>
<evidence type="ECO:0000259" key="4">
    <source>
        <dbReference type="PROSITE" id="PS51762"/>
    </source>
</evidence>
<sequence>MKKQYDGYRTKLMRNNGRVEEGEYITDALSREAVSFIQRKANEPFFIYLAYNAPHGPLQATEKYLKRFDHITDKKRKTYAAMVSAVDDGVGLLLNKLDELQLTDNTMVFFLSDNGGPEHHNASDNGVLREGKSSLYEGGIHVPFAMQWPGKIPSGMVYDKPVISLDIFATAAHYAGATAKNELDGVNIIPYVKGEKKELPHDYLCWRKFDTNDYAIVNGDNKVVKYRTDKDAFYNLKDDIGETTRLPLTEKYQAAKVKYEEWQDEMKNPVFLGLMQDKEYTRLNPNRFIMVNPYKPDSLEASEPEHYELVWADEFDEDGKPNEKYWSYEKGFVRNNELQWYQPDNAKVKEGLLIIEGKREKVKNTFYEKGSNNWRKNRKYAAYTSACIKTVDKFSFQYGIMEVRARIDTSMGMWPAIWTLGVHKPWPANGEVDQMEYYRHNGEAKILANAAWASQRGRAKWDSEKIPLSEFVNKQPDWERRFHVWKMHWTEDFIRLYLDDELLNEIDLSQTINADGSNPFHQAQYILLNLAIGARGGDPSQTIFPRKYEVDYVRVFQKKISDK</sequence>
<dbReference type="Pfam" id="PF00722">
    <property type="entry name" value="Glyco_hydro_16"/>
    <property type="match status" value="1"/>
</dbReference>
<dbReference type="EMBL" id="BAMD01000021">
    <property type="protein sequence ID" value="GAF03315.1"/>
    <property type="molecule type" value="Genomic_DNA"/>
</dbReference>
<dbReference type="RefSeq" id="WP_152541748.1">
    <property type="nucleotide sequence ID" value="NZ_BAMD01000021.1"/>
</dbReference>
<evidence type="ECO:0000256" key="2">
    <source>
        <dbReference type="ARBA" id="ARBA00008779"/>
    </source>
</evidence>
<dbReference type="PROSITE" id="PS51762">
    <property type="entry name" value="GH16_2"/>
    <property type="match status" value="1"/>
</dbReference>
<dbReference type="eggNOG" id="COG3119">
    <property type="taxonomic scope" value="Bacteria"/>
</dbReference>
<dbReference type="AlphaFoldDB" id="W7XXT7"/>
<dbReference type="SUPFAM" id="SSF49899">
    <property type="entry name" value="Concanavalin A-like lectins/glucanases"/>
    <property type="match status" value="1"/>
</dbReference>
<evidence type="ECO:0000256" key="3">
    <source>
        <dbReference type="ARBA" id="ARBA00022801"/>
    </source>
</evidence>
<dbReference type="STRING" id="869213.GCA_000517085_04602"/>
<protein>
    <submittedName>
        <fullName evidence="5">Beta-glucanase</fullName>
    </submittedName>
</protein>
<evidence type="ECO:0000256" key="1">
    <source>
        <dbReference type="ARBA" id="ARBA00006865"/>
    </source>
</evidence>
<gene>
    <name evidence="5" type="ORF">JCM21142_41983</name>
</gene>
<dbReference type="Gene3D" id="3.40.720.10">
    <property type="entry name" value="Alkaline Phosphatase, subunit A"/>
    <property type="match status" value="1"/>
</dbReference>
<comment type="similarity">
    <text evidence="2">Belongs to the sulfatase family.</text>
</comment>
<dbReference type="InterPro" id="IPR050738">
    <property type="entry name" value="Sulfatase"/>
</dbReference>
<feature type="domain" description="GH16" evidence="4">
    <location>
        <begin position="296"/>
        <end position="561"/>
    </location>
</feature>